<feature type="repeat" description="TPR" evidence="1">
    <location>
        <begin position="1125"/>
        <end position="1158"/>
    </location>
</feature>
<dbReference type="PANTHER" id="PTHR15977">
    <property type="entry name" value="CILIA- AND FLAGELLA-ASSOCIATED PROTEIN 46"/>
    <property type="match status" value="1"/>
</dbReference>
<evidence type="ECO:0000313" key="3">
    <source>
        <dbReference type="Ensembl" id="ENSHBUP00000023579.1"/>
    </source>
</evidence>
<dbReference type="Pfam" id="PF25439">
    <property type="entry name" value="TPR_CFAP46_N"/>
    <property type="match status" value="1"/>
</dbReference>
<dbReference type="PANTHER" id="PTHR15977:SF15">
    <property type="entry name" value="CILIA- AND FLAGELLA-ASSOCIATED PROTEIN 46"/>
    <property type="match status" value="1"/>
</dbReference>
<organism evidence="3 4">
    <name type="scientific">Haplochromis burtoni</name>
    <name type="common">Burton's mouthbrooder</name>
    <name type="synonym">Chromis burtoni</name>
    <dbReference type="NCBI Taxonomy" id="8153"/>
    <lineage>
        <taxon>Eukaryota</taxon>
        <taxon>Metazoa</taxon>
        <taxon>Chordata</taxon>
        <taxon>Craniata</taxon>
        <taxon>Vertebrata</taxon>
        <taxon>Euteleostomi</taxon>
        <taxon>Actinopterygii</taxon>
        <taxon>Neopterygii</taxon>
        <taxon>Teleostei</taxon>
        <taxon>Neoteleostei</taxon>
        <taxon>Acanthomorphata</taxon>
        <taxon>Ovalentaria</taxon>
        <taxon>Cichlomorphae</taxon>
        <taxon>Cichliformes</taxon>
        <taxon>Cichlidae</taxon>
        <taxon>African cichlids</taxon>
        <taxon>Pseudocrenilabrinae</taxon>
        <taxon>Haplochromini</taxon>
        <taxon>Haplochromis</taxon>
    </lineage>
</organism>
<dbReference type="Pfam" id="PF03568">
    <property type="entry name" value="Separin_C"/>
    <property type="match status" value="1"/>
</dbReference>
<dbReference type="GO" id="GO:0035082">
    <property type="term" value="P:axoneme assembly"/>
    <property type="evidence" value="ECO:0007669"/>
    <property type="project" value="InterPro"/>
</dbReference>
<keyword evidence="4" id="KW-1185">Reference proteome</keyword>
<feature type="region of interest" description="Disordered" evidence="2">
    <location>
        <begin position="2233"/>
        <end position="2254"/>
    </location>
</feature>
<feature type="region of interest" description="Disordered" evidence="2">
    <location>
        <begin position="2308"/>
        <end position="2328"/>
    </location>
</feature>
<dbReference type="OMA" id="EEFWYNS"/>
<dbReference type="PROSITE" id="PS50005">
    <property type="entry name" value="TPR"/>
    <property type="match status" value="1"/>
</dbReference>
<feature type="region of interest" description="Disordered" evidence="2">
    <location>
        <begin position="1931"/>
        <end position="1965"/>
    </location>
</feature>
<reference evidence="3" key="1">
    <citation type="submission" date="2025-08" db="UniProtKB">
        <authorList>
            <consortium name="Ensembl"/>
        </authorList>
    </citation>
    <scope>IDENTIFICATION</scope>
</reference>
<dbReference type="GO" id="GO:0060294">
    <property type="term" value="P:cilium movement involved in cell motility"/>
    <property type="evidence" value="ECO:0007669"/>
    <property type="project" value="InterPro"/>
</dbReference>
<evidence type="ECO:0000313" key="4">
    <source>
        <dbReference type="Proteomes" id="UP000264840"/>
    </source>
</evidence>
<dbReference type="InterPro" id="IPR019734">
    <property type="entry name" value="TPR_rpt"/>
</dbReference>
<dbReference type="InterPro" id="IPR057466">
    <property type="entry name" value="CFAP46_TPR"/>
</dbReference>
<dbReference type="GeneTree" id="ENSGT00570000079216"/>
<evidence type="ECO:0000256" key="1">
    <source>
        <dbReference type="PROSITE-ProRule" id="PRU00339"/>
    </source>
</evidence>
<dbReference type="InterPro" id="IPR011990">
    <property type="entry name" value="TPR-like_helical_dom_sf"/>
</dbReference>
<evidence type="ECO:0000256" key="2">
    <source>
        <dbReference type="SAM" id="MobiDB-lite"/>
    </source>
</evidence>
<feature type="compositionally biased region" description="Basic and acidic residues" evidence="2">
    <location>
        <begin position="2308"/>
        <end position="2318"/>
    </location>
</feature>
<dbReference type="Proteomes" id="UP000264840">
    <property type="component" value="Unplaced"/>
</dbReference>
<dbReference type="SUPFAM" id="SSF48452">
    <property type="entry name" value="TPR-like"/>
    <property type="match status" value="1"/>
</dbReference>
<feature type="region of interest" description="Disordered" evidence="2">
    <location>
        <begin position="1362"/>
        <end position="1411"/>
    </location>
</feature>
<dbReference type="InterPro" id="IPR039586">
    <property type="entry name" value="CFAP46"/>
</dbReference>
<sequence length="2574" mass="286424">MDLDIRQHLAKAKENKDCGALQSAYDLIKGAAVVGTGGRTPRIDPEWCVLCAEAGLQLGCLEISTACLKMYFEGNPPANQFLCRAYLCQGQLKSPPATGSVEDFEEAVVYFLKAIEISKQEPRLHFMVFNASVLYFQTVQPLLQPGRSLHLVPSLRQVVQSLEEVADHDHSWRAELMMHLIKCLVDSKKVEDATSFAKVTEEFIKSHTPKLYPGLFTLLVRHQLSDSDVLLETSRECTTLVVIYKMQELKNRLGGLNKDMLTKENSTRLEEIFHLLVDCSKEPATPLNSSPLQSSTPIQPSDRVAFLLELALLALQVKHQKVAADCLKELKSSGEASVSQRLVMECVQGEINLLKKEMKMNDYSKASVEARLKEIGKLDQWLQTAAREGGPQAVQAVCATQWNLCLPLLQHNLRKCIKTPLLRVAQALEETQSMLLELRCQVHSELAVTEEEEGRLEASLTHFQKAMLLDNGTQQERLSSAFRLLQLRQTLYQTPSRIEDKAAMLMQQARDMPPQDKTDFRPVLVAVGLLLAPDDFQMVLDADDTSKIPAGGLGSGPVTQLAAKAQHHSTSIQRVEGHLDKQGSDTDHTEIVRLWATLAKTARKHEVWDVCRAACGFCLLYDDGRWKKTDTRNYSEGESCAQCLHGSSGSQSFVHLLRLLAEIRFISAEATIQKLLEEGVQLNSPAVPPQDKQFCVSEEDPHWVIYRDWIQALCAYTTSNFLRAGELGAEIGESWVVANAAIYLWNYNSHLLAAREYTRLLPTFQSLVDMLQKTGYTGNRVLFVLLCDAVAQGLIQPLFGPDSVVPAPAEDKSKKRAEKGIAKAASTCGGFLDPAGLQDVHKALELCEYALRISNATIPGETVPISARKRLLATWVQIHGLLQQQTGSKMNMLKEESENEDMSVMACVLVGVEMLQCNRNPRHMEFSVPSLSTLVSMASECRWSDAVVELQVWCQLAAFCHDVKDYSLVCSCTNRALLLEEAATKSLNTMPCVLYGPTAVNEMLSIATCLRGLSLVHESWGDLHSYREAMEVLLSSVSFAEKAVSPALCVTAAGHYWNTCLPLTGSTEERQQLRENLKMILNALVHTTKQENQQSKVKRPLTLAAQPLRRSKHRATNEEVLTLRAAIYRLLLQIYIDEEDFESALQLLAKAMRDMPRSRHRLSLLKYGVLVKARLGENILPDMQKLEDEGEQCHSFMWHQVALCADTVAKQLTCHQKAIVSLTSAETKWQKVSILLSFGQWLYNHNFPKEDAKLQVQWVIDILLHMEPGKADGVEDESVERDLGPVKSEYVLGVQGLSFTQNVSGLKEVRRLDYLIQAHTLLAIMEDKTSPEHQLNLLRAYTFVLQIWQVSMAAACEISRETAKSEALQPPASAESKKGKDKGKDKKAKQPTSADERPKAVVLDQTPPSTTRDWASFVCPDQARQIFRTSSNPHCINTHSITKQKQSLFYLNLLERELNSLSLGHLTLPAVHLAETIAHELLDMTSLSDLYRLRIARTCVELGLEAHSPYQKKLLPLSAVPEREQMGCRRAVVLSQERSSLRKARNQKGEMGVNAPDIWLDKAEVCLSVGLYESARQLLAEAHMVSMVLGDQSVISRSLIYLASLACKEQNYAQALILLDKAQTLGGDEDFWYQLTLTKVTAVVGQRDNDFQTKVDQTIKQGCRALKLVLEQRVNQAPALTFLITSLEMRGALECIRAIGSGEPMETLHTEAFQRLMTACDTLRESASGFTKLGYRQQAAEAHGECAHGLRILANHTTERESKQSFLMNGLSQLQLAVTVQEHAVQNAESLLPPQEERHGLSLAAARRLLGLRLALVEFCLSMLEERCAEETLQALACEKMTLAEIALEEYSRCTPEPNSKEEEWMSVGTTLGQIALGQLAAVSSQSLDSMETRAHCMSLLGKYMRLLAVQEDPIYLCSLWDTHKQKEAWAGSKAVSTEEGDSQKDRGSSRKKLRTTSAKSSELQKSQKAQQLLAQASKALAESISLCLQHNLSSSILAGASLNMLECHGQSDPAVAGQYLALLQSCHTVAVMAEVLNSACADTSASQLSALLSIRRNLLLSLEERPSSMIREVEDSLSSLSKTFSHLTIISNHLSILGELPPTLKILLLQHSEDGSQLYGGFYEATKAQKGRTPQVTGSLMCSGMAKVSVCPQALLALREQTRAFCQETRHALLNKDSLRSVEDRLEASEEYQKLSGVLACRFRELVKDMEEYLNPLLKQFDFSCLRPDAASLPTPEMAKTKDKEEKESSVKMPTEPGEYVVVLADKRLLELPLESMSILKEDSLSSVTRDFSLQLFYSRLKREEKVESDNKKETKGGKGTKTRGDQSQVIKAVPASHVLPSNTFPVDMRNFKYLVDPYNDGHFEGTSLSMKMKEILETQHVTHLWEGFMGSKQTPSLSEMEQMLCRCSGFIYLGVEHFMENIPPDKLASLNLSECHMALLFDQVHNKASVLRQSKLGRQRSAGTFALQNPVETALLLSLSGAGCIVLNQWHSSFQHNTHNVTAILDNILRIQQTSGQAVYALRKGGSSEIPQDQELLAVSQDRKEGDDQHEMALPPSAFNCVLYGLPNLIVM</sequence>
<name>A0A3Q2WN94_HAPBU</name>
<reference evidence="3" key="2">
    <citation type="submission" date="2025-09" db="UniProtKB">
        <authorList>
            <consortium name="Ensembl"/>
        </authorList>
    </citation>
    <scope>IDENTIFICATION</scope>
</reference>
<feature type="compositionally biased region" description="Basic and acidic residues" evidence="2">
    <location>
        <begin position="1375"/>
        <end position="1384"/>
    </location>
</feature>
<keyword evidence="1" id="KW-0802">TPR repeat</keyword>
<dbReference type="Ensembl" id="ENSHBUT00000010745.1">
    <property type="protein sequence ID" value="ENSHBUP00000023579.1"/>
    <property type="gene ID" value="ENSHBUG00000004474.1"/>
</dbReference>
<accession>A0A3Q2WN94</accession>
<protein>
    <submittedName>
        <fullName evidence="3">Cilia and flagella associated protein 46</fullName>
    </submittedName>
</protein>
<dbReference type="SMART" id="SM00028">
    <property type="entry name" value="TPR"/>
    <property type="match status" value="5"/>
</dbReference>
<dbReference type="STRING" id="8153.ENSHBUP00000023579"/>
<feature type="compositionally biased region" description="Basic and acidic residues" evidence="2">
    <location>
        <begin position="2240"/>
        <end position="2251"/>
    </location>
</feature>
<proteinExistence type="predicted"/>